<reference evidence="1" key="1">
    <citation type="submission" date="2021-06" db="EMBL/GenBank/DDBJ databases">
        <authorList>
            <person name="Kallberg Y."/>
            <person name="Tangrot J."/>
            <person name="Rosling A."/>
        </authorList>
    </citation>
    <scope>NUCLEOTIDE SEQUENCE</scope>
    <source>
        <strain evidence="1">IL203A</strain>
    </source>
</reference>
<dbReference type="Proteomes" id="UP000789702">
    <property type="component" value="Unassembled WGS sequence"/>
</dbReference>
<accession>A0ACA9N5Q7</accession>
<comment type="caution">
    <text evidence="1">The sequence shown here is derived from an EMBL/GenBank/DDBJ whole genome shotgun (WGS) entry which is preliminary data.</text>
</comment>
<dbReference type="EMBL" id="CAJVPU010014034">
    <property type="protein sequence ID" value="CAG8636815.1"/>
    <property type="molecule type" value="Genomic_DNA"/>
</dbReference>
<sequence>HPKTIADYNYTYKVDWTEVNKNVNYYIEEKALCLHDKENKFILFYLIQHDEFNTRNYNSIIAVVKQFEIEKLAISLKNFKSKRTSSDISLIFNTLQCPKEHRISTTSASISLSTSSLAISVSTSASLFASTLSILALSKTVVLQNKKKDNIPKEPQVIIEPILLTITTTKKTAISKTSTQGAINSHIINK</sequence>
<gene>
    <name evidence="1" type="ORF">DHETER_LOCUS8645</name>
</gene>
<evidence type="ECO:0000313" key="1">
    <source>
        <dbReference type="EMBL" id="CAG8636815.1"/>
    </source>
</evidence>
<proteinExistence type="predicted"/>
<name>A0ACA9N5Q7_9GLOM</name>
<evidence type="ECO:0000313" key="2">
    <source>
        <dbReference type="Proteomes" id="UP000789702"/>
    </source>
</evidence>
<organism evidence="1 2">
    <name type="scientific">Dentiscutata heterogama</name>
    <dbReference type="NCBI Taxonomy" id="1316150"/>
    <lineage>
        <taxon>Eukaryota</taxon>
        <taxon>Fungi</taxon>
        <taxon>Fungi incertae sedis</taxon>
        <taxon>Mucoromycota</taxon>
        <taxon>Glomeromycotina</taxon>
        <taxon>Glomeromycetes</taxon>
        <taxon>Diversisporales</taxon>
        <taxon>Gigasporaceae</taxon>
        <taxon>Dentiscutata</taxon>
    </lineage>
</organism>
<feature type="non-terminal residue" evidence="1">
    <location>
        <position position="190"/>
    </location>
</feature>
<protein>
    <submittedName>
        <fullName evidence="1">728_t:CDS:1</fullName>
    </submittedName>
</protein>
<feature type="non-terminal residue" evidence="1">
    <location>
        <position position="1"/>
    </location>
</feature>
<keyword evidence="2" id="KW-1185">Reference proteome</keyword>